<evidence type="ECO:0000256" key="1">
    <source>
        <dbReference type="ARBA" id="ARBA00023002"/>
    </source>
</evidence>
<dbReference type="InterPro" id="IPR013154">
    <property type="entry name" value="ADH-like_N"/>
</dbReference>
<evidence type="ECO:0000313" key="3">
    <source>
        <dbReference type="EMBL" id="GFR96329.1"/>
    </source>
</evidence>
<proteinExistence type="predicted"/>
<dbReference type="GO" id="GO:0016491">
    <property type="term" value="F:oxidoreductase activity"/>
    <property type="evidence" value="ECO:0007669"/>
    <property type="project" value="UniProtKB-KW"/>
</dbReference>
<protein>
    <submittedName>
        <fullName evidence="3">L-threonine 3-dehydrogenase</fullName>
    </submittedName>
</protein>
<evidence type="ECO:0000259" key="2">
    <source>
        <dbReference type="Pfam" id="PF08240"/>
    </source>
</evidence>
<keyword evidence="1" id="KW-0560">Oxidoreductase</keyword>
<dbReference type="PANTHER" id="PTHR43401:SF2">
    <property type="entry name" value="L-THREONINE 3-DEHYDROGENASE"/>
    <property type="match status" value="1"/>
</dbReference>
<dbReference type="PANTHER" id="PTHR43401">
    <property type="entry name" value="L-THREONINE 3-DEHYDROGENASE"/>
    <property type="match status" value="1"/>
</dbReference>
<dbReference type="InterPro" id="IPR011032">
    <property type="entry name" value="GroES-like_sf"/>
</dbReference>
<name>A0AAV4HFC6_9GAST</name>
<accession>A0AAV4HFC6</accession>
<evidence type="ECO:0000313" key="4">
    <source>
        <dbReference type="Proteomes" id="UP000762676"/>
    </source>
</evidence>
<dbReference type="Pfam" id="PF08240">
    <property type="entry name" value="ADH_N"/>
    <property type="match status" value="1"/>
</dbReference>
<reference evidence="3 4" key="1">
    <citation type="journal article" date="2021" name="Elife">
        <title>Chloroplast acquisition without the gene transfer in kleptoplastic sea slugs, Plakobranchus ocellatus.</title>
        <authorList>
            <person name="Maeda T."/>
            <person name="Takahashi S."/>
            <person name="Yoshida T."/>
            <person name="Shimamura S."/>
            <person name="Takaki Y."/>
            <person name="Nagai Y."/>
            <person name="Toyoda A."/>
            <person name="Suzuki Y."/>
            <person name="Arimoto A."/>
            <person name="Ishii H."/>
            <person name="Satoh N."/>
            <person name="Nishiyama T."/>
            <person name="Hasebe M."/>
            <person name="Maruyama T."/>
            <person name="Minagawa J."/>
            <person name="Obokata J."/>
            <person name="Shigenobu S."/>
        </authorList>
    </citation>
    <scope>NUCLEOTIDE SEQUENCE [LARGE SCALE GENOMIC DNA]</scope>
</reference>
<feature type="domain" description="Alcohol dehydrogenase-like N-terminal" evidence="2">
    <location>
        <begin position="44"/>
        <end position="99"/>
    </location>
</feature>
<keyword evidence="4" id="KW-1185">Reference proteome</keyword>
<dbReference type="Gene3D" id="3.90.180.10">
    <property type="entry name" value="Medium-chain alcohol dehydrogenases, catalytic domain"/>
    <property type="match status" value="1"/>
</dbReference>
<gene>
    <name evidence="3" type="ORF">ElyMa_002718400</name>
</gene>
<dbReference type="AlphaFoldDB" id="A0AAV4HFC6"/>
<dbReference type="SUPFAM" id="SSF50129">
    <property type="entry name" value="GroES-like"/>
    <property type="match status" value="1"/>
</dbReference>
<comment type="caution">
    <text evidence="3">The sequence shown here is derived from an EMBL/GenBank/DDBJ whole genome shotgun (WGS) entry which is preliminary data.</text>
</comment>
<dbReference type="Proteomes" id="UP000762676">
    <property type="component" value="Unassembled WGS sequence"/>
</dbReference>
<dbReference type="InterPro" id="IPR050129">
    <property type="entry name" value="Zn_alcohol_dh"/>
</dbReference>
<dbReference type="EMBL" id="BMAT01005576">
    <property type="protein sequence ID" value="GFR96329.1"/>
    <property type="molecule type" value="Genomic_DNA"/>
</dbReference>
<organism evidence="3 4">
    <name type="scientific">Elysia marginata</name>
    <dbReference type="NCBI Taxonomy" id="1093978"/>
    <lineage>
        <taxon>Eukaryota</taxon>
        <taxon>Metazoa</taxon>
        <taxon>Spiralia</taxon>
        <taxon>Lophotrochozoa</taxon>
        <taxon>Mollusca</taxon>
        <taxon>Gastropoda</taxon>
        <taxon>Heterobranchia</taxon>
        <taxon>Euthyneura</taxon>
        <taxon>Panpulmonata</taxon>
        <taxon>Sacoglossa</taxon>
        <taxon>Placobranchoidea</taxon>
        <taxon>Plakobranchidae</taxon>
        <taxon>Elysia</taxon>
    </lineage>
</organism>
<sequence>MGHHYDNDEEVIAGVRRWCRGQSPDIFADGVRQLVESWSLCVGREGDRVAVDPCRSCGDCLQCSRGRANICRNLHCTGVLHADGGFATYMVTPAKNCYK</sequence>